<protein>
    <submittedName>
        <fullName evidence="7">Protein kinase</fullName>
    </submittedName>
</protein>
<feature type="domain" description="Protein kinase" evidence="6">
    <location>
        <begin position="47"/>
        <end position="386"/>
    </location>
</feature>
<sequence length="386" mass="42484">MKKALHAGEAFDMEIVPRAIPRFIEDNCQNMWRRSANPYYEFKHPVFLCISQNGTLATMQVYDLPIRPDFWNLLNTSTSATSALPGERGDDVNAEGECSGSTVAAVSTAPPTASFVSTYARYFSTFTHENLVQYISVATIPRSPLVCIISEYVPGGTLAQNAESYTRRLPLAAVKRYSISILRALHYLHAKKHIVHGRLNPHNILVGVDGHCKLKGMIYLFDWVRRSPDASCALLKNMAAYNAPEINAGESRTPASDIYSFGLVLLGMLTWSAPWTWAGNLSGSRTLTDTVNDDKLFLSAYMAKELQLRTYETAEYESSESGSSNPPDEEGKVKETAVSTTMENSTSVDAAVLERSLQKVLQRALAASPEDRKSAASLLRILSKAA</sequence>
<dbReference type="InterPro" id="IPR000719">
    <property type="entry name" value="Prot_kinase_dom"/>
</dbReference>
<dbReference type="PANTHER" id="PTHR48016">
    <property type="entry name" value="MAP KINASE KINASE KINASE SSK2-RELATED-RELATED"/>
    <property type="match status" value="1"/>
</dbReference>
<keyword evidence="8" id="KW-1185">Reference proteome</keyword>
<organism evidence="7 8">
    <name type="scientific">Strigomonas culicis</name>
    <dbReference type="NCBI Taxonomy" id="28005"/>
    <lineage>
        <taxon>Eukaryota</taxon>
        <taxon>Discoba</taxon>
        <taxon>Euglenozoa</taxon>
        <taxon>Kinetoplastea</taxon>
        <taxon>Metakinetoplastina</taxon>
        <taxon>Trypanosomatida</taxon>
        <taxon>Trypanosomatidae</taxon>
        <taxon>Strigomonadinae</taxon>
        <taxon>Strigomonas</taxon>
    </lineage>
</organism>
<evidence type="ECO:0000256" key="5">
    <source>
        <dbReference type="SAM" id="MobiDB-lite"/>
    </source>
</evidence>
<evidence type="ECO:0000256" key="2">
    <source>
        <dbReference type="ARBA" id="ARBA00022741"/>
    </source>
</evidence>
<comment type="caution">
    <text evidence="7">The sequence shown here is derived from an EMBL/GenBank/DDBJ whole genome shotgun (WGS) entry which is preliminary data.</text>
</comment>
<evidence type="ECO:0000256" key="1">
    <source>
        <dbReference type="ARBA" id="ARBA00022679"/>
    </source>
</evidence>
<dbReference type="SUPFAM" id="SSF56112">
    <property type="entry name" value="Protein kinase-like (PK-like)"/>
    <property type="match status" value="1"/>
</dbReference>
<evidence type="ECO:0000313" key="8">
    <source>
        <dbReference type="Proteomes" id="UP000015354"/>
    </source>
</evidence>
<dbReference type="Proteomes" id="UP000015354">
    <property type="component" value="Unassembled WGS sequence"/>
</dbReference>
<dbReference type="GO" id="GO:0005524">
    <property type="term" value="F:ATP binding"/>
    <property type="evidence" value="ECO:0007669"/>
    <property type="project" value="UniProtKB-KW"/>
</dbReference>
<evidence type="ECO:0000313" key="7">
    <source>
        <dbReference type="EMBL" id="EPY15175.1"/>
    </source>
</evidence>
<dbReference type="AlphaFoldDB" id="S9UXC4"/>
<dbReference type="OrthoDB" id="251538at2759"/>
<dbReference type="InterPro" id="IPR050538">
    <property type="entry name" value="MAP_kinase_kinase_kinase"/>
</dbReference>
<name>S9UXC4_9TRYP</name>
<feature type="compositionally biased region" description="Polar residues" evidence="5">
    <location>
        <begin position="337"/>
        <end position="347"/>
    </location>
</feature>
<dbReference type="PANTHER" id="PTHR48016:SF56">
    <property type="entry name" value="MAPKK KINASE"/>
    <property type="match status" value="1"/>
</dbReference>
<dbReference type="InterPro" id="IPR011009">
    <property type="entry name" value="Kinase-like_dom_sf"/>
</dbReference>
<keyword evidence="3 7" id="KW-0418">Kinase</keyword>
<dbReference type="Pfam" id="PF00069">
    <property type="entry name" value="Pkinase"/>
    <property type="match status" value="1"/>
</dbReference>
<reference evidence="7 8" key="1">
    <citation type="journal article" date="2013" name="PLoS ONE">
        <title>Predicting the Proteins of Angomonas deanei, Strigomonas culicis and Their Respective Endosymbionts Reveals New Aspects of the Trypanosomatidae Family.</title>
        <authorList>
            <person name="Motta M.C."/>
            <person name="Martins A.C."/>
            <person name="de Souza S.S."/>
            <person name="Catta-Preta C.M."/>
            <person name="Silva R."/>
            <person name="Klein C.C."/>
            <person name="de Almeida L.G."/>
            <person name="de Lima Cunha O."/>
            <person name="Ciapina L.P."/>
            <person name="Brocchi M."/>
            <person name="Colabardini A.C."/>
            <person name="de Araujo Lima B."/>
            <person name="Machado C.R."/>
            <person name="de Almeida Soares C.M."/>
            <person name="Probst C.M."/>
            <person name="de Menezes C.B."/>
            <person name="Thompson C.E."/>
            <person name="Bartholomeu D.C."/>
            <person name="Gradia D.F."/>
            <person name="Pavoni D.P."/>
            <person name="Grisard E.C."/>
            <person name="Fantinatti-Garboggini F."/>
            <person name="Marchini F.K."/>
            <person name="Rodrigues-Luiz G.F."/>
            <person name="Wagner G."/>
            <person name="Goldman G.H."/>
            <person name="Fietto J.L."/>
            <person name="Elias M.C."/>
            <person name="Goldman M.H."/>
            <person name="Sagot M.F."/>
            <person name="Pereira M."/>
            <person name="Stoco P.H."/>
            <person name="de Mendonca-Neto R.P."/>
            <person name="Teixeira S.M."/>
            <person name="Maciel T.E."/>
            <person name="de Oliveira Mendes T.A."/>
            <person name="Urmenyi T.P."/>
            <person name="de Souza W."/>
            <person name="Schenkman S."/>
            <person name="de Vasconcelos A.T."/>
        </authorList>
    </citation>
    <scope>NUCLEOTIDE SEQUENCE [LARGE SCALE GENOMIC DNA]</scope>
</reference>
<dbReference type="GO" id="GO:0004672">
    <property type="term" value="F:protein kinase activity"/>
    <property type="evidence" value="ECO:0007669"/>
    <property type="project" value="InterPro"/>
</dbReference>
<dbReference type="EMBL" id="ATMH01012467">
    <property type="protein sequence ID" value="EPY15175.1"/>
    <property type="molecule type" value="Genomic_DNA"/>
</dbReference>
<proteinExistence type="predicted"/>
<evidence type="ECO:0000259" key="6">
    <source>
        <dbReference type="PROSITE" id="PS50011"/>
    </source>
</evidence>
<keyword evidence="4" id="KW-0067">ATP-binding</keyword>
<keyword evidence="2" id="KW-0547">Nucleotide-binding</keyword>
<keyword evidence="1" id="KW-0808">Transferase</keyword>
<evidence type="ECO:0000256" key="3">
    <source>
        <dbReference type="ARBA" id="ARBA00022777"/>
    </source>
</evidence>
<gene>
    <name evidence="7" type="ORF">STCU_12285</name>
</gene>
<dbReference type="PROSITE" id="PS50011">
    <property type="entry name" value="PROTEIN_KINASE_DOM"/>
    <property type="match status" value="1"/>
</dbReference>
<evidence type="ECO:0000256" key="4">
    <source>
        <dbReference type="ARBA" id="ARBA00022840"/>
    </source>
</evidence>
<accession>S9UXC4</accession>
<feature type="region of interest" description="Disordered" evidence="5">
    <location>
        <begin position="314"/>
        <end position="347"/>
    </location>
</feature>
<dbReference type="Gene3D" id="1.10.510.10">
    <property type="entry name" value="Transferase(Phosphotransferase) domain 1"/>
    <property type="match status" value="1"/>
</dbReference>